<sequence>MITQTILTQAVAIAEKRAQRPGAAIYAGRAAVLIERGFYAAKSSNWLVILSGFVEPVLYLLAFGFGIGQLIGDIEDGSGNPVSYAAYIAPALLATSAMNGAIYDSTWNVFFKMHFGKVYQVMLSSSLGPMDIALGEIAWALMRGAAYSIGFMAIVAPLGLVTNAWGLLAIPAATLIAFGFASLGMAITSYMRNFQQMNWVNFVLLPMFLFSGTFFPVSVYPEWIQVIVKALPLWQGVDLVRSLMLGIVDLSVLWHILYFMVMIGLGLAFTTHRLRALFMR</sequence>
<keyword evidence="6" id="KW-1003">Cell membrane</keyword>
<dbReference type="KEGG" id="aqg:HRU87_01135"/>
<name>A0A7D4PWS0_9MICO</name>
<keyword evidence="9" id="KW-1185">Reference proteome</keyword>
<keyword evidence="3 6" id="KW-1133">Transmembrane helix</keyword>
<feature type="transmembrane region" description="Helical" evidence="6">
    <location>
        <begin position="239"/>
        <end position="270"/>
    </location>
</feature>
<feature type="domain" description="ABC transmembrane type-2" evidence="7">
    <location>
        <begin position="47"/>
        <end position="277"/>
    </location>
</feature>
<comment type="similarity">
    <text evidence="6">Belongs to the ABC-2 integral membrane protein family.</text>
</comment>
<keyword evidence="5" id="KW-0046">Antibiotic resistance</keyword>
<comment type="subcellular location">
    <subcellularLocation>
        <location evidence="6">Cell membrane</location>
        <topology evidence="6">Multi-pass membrane protein</topology>
    </subcellularLocation>
    <subcellularLocation>
        <location evidence="1">Membrane</location>
        <topology evidence="1">Multi-pass membrane protein</topology>
    </subcellularLocation>
</comment>
<evidence type="ECO:0000256" key="5">
    <source>
        <dbReference type="ARBA" id="ARBA00023251"/>
    </source>
</evidence>
<dbReference type="EMBL" id="CP054056">
    <property type="protein sequence ID" value="QKJ24844.1"/>
    <property type="molecule type" value="Genomic_DNA"/>
</dbReference>
<feature type="transmembrane region" description="Helical" evidence="6">
    <location>
        <begin position="137"/>
        <end position="158"/>
    </location>
</feature>
<evidence type="ECO:0000313" key="9">
    <source>
        <dbReference type="Proteomes" id="UP000501003"/>
    </source>
</evidence>
<organism evidence="8 9">
    <name type="scientific">Aquiluna borgnonia</name>
    <dbReference type="NCBI Taxonomy" id="2499157"/>
    <lineage>
        <taxon>Bacteria</taxon>
        <taxon>Bacillati</taxon>
        <taxon>Actinomycetota</taxon>
        <taxon>Actinomycetes</taxon>
        <taxon>Micrococcales</taxon>
        <taxon>Microbacteriaceae</taxon>
        <taxon>Luna cluster</taxon>
        <taxon>Luna-1 subcluster</taxon>
        <taxon>Aquiluna</taxon>
    </lineage>
</organism>
<feature type="transmembrane region" description="Helical" evidence="6">
    <location>
        <begin position="46"/>
        <end position="72"/>
    </location>
</feature>
<dbReference type="PRINTS" id="PR00164">
    <property type="entry name" value="ABC2TRNSPORT"/>
</dbReference>
<dbReference type="AlphaFoldDB" id="A0A7D4PWS0"/>
<protein>
    <recommendedName>
        <fullName evidence="6">Transport permease protein</fullName>
    </recommendedName>
</protein>
<dbReference type="Pfam" id="PF01061">
    <property type="entry name" value="ABC2_membrane"/>
    <property type="match status" value="1"/>
</dbReference>
<feature type="transmembrane region" description="Helical" evidence="6">
    <location>
        <begin position="164"/>
        <end position="187"/>
    </location>
</feature>
<evidence type="ECO:0000313" key="8">
    <source>
        <dbReference type="EMBL" id="QKJ24844.1"/>
    </source>
</evidence>
<dbReference type="GO" id="GO:0140359">
    <property type="term" value="F:ABC-type transporter activity"/>
    <property type="evidence" value="ECO:0007669"/>
    <property type="project" value="InterPro"/>
</dbReference>
<dbReference type="PANTHER" id="PTHR43229:SF2">
    <property type="entry name" value="NODULATION PROTEIN J"/>
    <property type="match status" value="1"/>
</dbReference>
<keyword evidence="6" id="KW-0813">Transport</keyword>
<keyword evidence="2 6" id="KW-0812">Transmembrane</keyword>
<feature type="transmembrane region" description="Helical" evidence="6">
    <location>
        <begin position="84"/>
        <end position="103"/>
    </location>
</feature>
<dbReference type="InterPro" id="IPR013525">
    <property type="entry name" value="ABC2_TM"/>
</dbReference>
<evidence type="ECO:0000256" key="4">
    <source>
        <dbReference type="ARBA" id="ARBA00023136"/>
    </source>
</evidence>
<dbReference type="PIRSF" id="PIRSF006648">
    <property type="entry name" value="DrrB"/>
    <property type="match status" value="1"/>
</dbReference>
<gene>
    <name evidence="8" type="ORF">HRU87_01135</name>
</gene>
<dbReference type="PROSITE" id="PS51012">
    <property type="entry name" value="ABC_TM2"/>
    <property type="match status" value="1"/>
</dbReference>
<reference evidence="8 9" key="1">
    <citation type="submission" date="2020-05" db="EMBL/GenBank/DDBJ databases">
        <title>Aquirufa sp. strain 15G-AUS-rot a new Aquirufa species.</title>
        <authorList>
            <person name="Pitt A."/>
            <person name="Hahn M.W."/>
        </authorList>
    </citation>
    <scope>NUCLEOTIDE SEQUENCE [LARGE SCALE GENOMIC DNA]</scope>
    <source>
        <strain evidence="8 9">15G-AUS-rot</strain>
    </source>
</reference>
<keyword evidence="4 6" id="KW-0472">Membrane</keyword>
<dbReference type="RefSeq" id="WP_173493141.1">
    <property type="nucleotide sequence ID" value="NZ_CP054056.1"/>
</dbReference>
<dbReference type="PANTHER" id="PTHR43229">
    <property type="entry name" value="NODULATION PROTEIN J"/>
    <property type="match status" value="1"/>
</dbReference>
<accession>A0A7D4PWS0</accession>
<dbReference type="Proteomes" id="UP000501003">
    <property type="component" value="Chromosome"/>
</dbReference>
<evidence type="ECO:0000256" key="3">
    <source>
        <dbReference type="ARBA" id="ARBA00022989"/>
    </source>
</evidence>
<dbReference type="InterPro" id="IPR000412">
    <property type="entry name" value="ABC_2_transport"/>
</dbReference>
<dbReference type="GO" id="GO:0046677">
    <property type="term" value="P:response to antibiotic"/>
    <property type="evidence" value="ECO:0007669"/>
    <property type="project" value="UniProtKB-KW"/>
</dbReference>
<dbReference type="InterPro" id="IPR047817">
    <property type="entry name" value="ABC2_TM_bact-type"/>
</dbReference>
<dbReference type="GO" id="GO:0043190">
    <property type="term" value="C:ATP-binding cassette (ABC) transporter complex"/>
    <property type="evidence" value="ECO:0007669"/>
    <property type="project" value="InterPro"/>
</dbReference>
<feature type="transmembrane region" description="Helical" evidence="6">
    <location>
        <begin position="199"/>
        <end position="219"/>
    </location>
</feature>
<evidence type="ECO:0000256" key="2">
    <source>
        <dbReference type="ARBA" id="ARBA00022692"/>
    </source>
</evidence>
<evidence type="ECO:0000259" key="7">
    <source>
        <dbReference type="PROSITE" id="PS51012"/>
    </source>
</evidence>
<evidence type="ECO:0000256" key="1">
    <source>
        <dbReference type="ARBA" id="ARBA00004141"/>
    </source>
</evidence>
<evidence type="ECO:0000256" key="6">
    <source>
        <dbReference type="RuleBase" id="RU361157"/>
    </source>
</evidence>
<proteinExistence type="inferred from homology"/>
<dbReference type="InterPro" id="IPR051784">
    <property type="entry name" value="Nod_factor_ABC_transporter"/>
</dbReference>